<evidence type="ECO:0000313" key="2">
    <source>
        <dbReference type="Proteomes" id="UP001595530"/>
    </source>
</evidence>
<sequence length="69" mass="7130">MSAIDTLPAAAVSSDTSAGQVRADGRSPLIIADKVDKHFGHFHVIKEVSTNFYQGEVTVIVGASGSGKS</sequence>
<comment type="caution">
    <text evidence="1">The sequence shown here is derived from an EMBL/GenBank/DDBJ whole genome shotgun (WGS) entry which is preliminary data.</text>
</comment>
<evidence type="ECO:0008006" key="3">
    <source>
        <dbReference type="Google" id="ProtNLM"/>
    </source>
</evidence>
<dbReference type="Proteomes" id="UP001595530">
    <property type="component" value="Unassembled WGS sequence"/>
</dbReference>
<proteinExistence type="predicted"/>
<protein>
    <recommendedName>
        <fullName evidence="3">ATP-binding cassette domain-containing protein</fullName>
    </recommendedName>
</protein>
<keyword evidence="2" id="KW-1185">Reference proteome</keyword>
<dbReference type="EMBL" id="JBHRTP010000010">
    <property type="protein sequence ID" value="MFC3107319.1"/>
    <property type="molecule type" value="Genomic_DNA"/>
</dbReference>
<accession>A0ABV7EX55</accession>
<reference evidence="2" key="1">
    <citation type="journal article" date="2019" name="Int. J. Syst. Evol. Microbiol.">
        <title>The Global Catalogue of Microorganisms (GCM) 10K type strain sequencing project: providing services to taxonomists for standard genome sequencing and annotation.</title>
        <authorList>
            <consortium name="The Broad Institute Genomics Platform"/>
            <consortium name="The Broad Institute Genome Sequencing Center for Infectious Disease"/>
            <person name="Wu L."/>
            <person name="Ma J."/>
        </authorList>
    </citation>
    <scope>NUCLEOTIDE SEQUENCE [LARGE SCALE GENOMIC DNA]</scope>
    <source>
        <strain evidence="2">KCTC 42986</strain>
    </source>
</reference>
<organism evidence="1 2">
    <name type="scientific">Undibacterium arcticum</name>
    <dbReference type="NCBI Taxonomy" id="1762892"/>
    <lineage>
        <taxon>Bacteria</taxon>
        <taxon>Pseudomonadati</taxon>
        <taxon>Pseudomonadota</taxon>
        <taxon>Betaproteobacteria</taxon>
        <taxon>Burkholderiales</taxon>
        <taxon>Oxalobacteraceae</taxon>
        <taxon>Undibacterium</taxon>
    </lineage>
</organism>
<gene>
    <name evidence="1" type="ORF">ACFOFO_04985</name>
</gene>
<dbReference type="SUPFAM" id="SSF52540">
    <property type="entry name" value="P-loop containing nucleoside triphosphate hydrolases"/>
    <property type="match status" value="1"/>
</dbReference>
<feature type="non-terminal residue" evidence="1">
    <location>
        <position position="69"/>
    </location>
</feature>
<dbReference type="Gene3D" id="3.40.50.300">
    <property type="entry name" value="P-loop containing nucleotide triphosphate hydrolases"/>
    <property type="match status" value="1"/>
</dbReference>
<evidence type="ECO:0000313" key="1">
    <source>
        <dbReference type="EMBL" id="MFC3107319.1"/>
    </source>
</evidence>
<dbReference type="InterPro" id="IPR027417">
    <property type="entry name" value="P-loop_NTPase"/>
</dbReference>
<name>A0ABV7EX55_9BURK</name>